<dbReference type="InterPro" id="IPR010262">
    <property type="entry name" value="Arylsulfotransferase_bact"/>
</dbReference>
<keyword evidence="4" id="KW-1185">Reference proteome</keyword>
<accession>A0A1I6KK27</accession>
<dbReference type="InterPro" id="IPR035391">
    <property type="entry name" value="Arylsulfotran_N"/>
</dbReference>
<gene>
    <name evidence="3" type="ORF">SAMN05661086_02477</name>
</gene>
<dbReference type="Gene3D" id="2.60.40.3100">
    <property type="entry name" value="Arylsulphate sulphotransferase monomer, N-terminal domain"/>
    <property type="match status" value="1"/>
</dbReference>
<dbReference type="Proteomes" id="UP000199659">
    <property type="component" value="Unassembled WGS sequence"/>
</dbReference>
<dbReference type="STRING" id="37658.SAMN05661086_02477"/>
<keyword evidence="1" id="KW-0472">Membrane</keyword>
<dbReference type="EMBL" id="FOYZ01000009">
    <property type="protein sequence ID" value="SFR91514.1"/>
    <property type="molecule type" value="Genomic_DNA"/>
</dbReference>
<proteinExistence type="predicted"/>
<name>A0A1I6KK27_9FIRM</name>
<dbReference type="AlphaFoldDB" id="A0A1I6KK27"/>
<dbReference type="Pfam" id="PF05935">
    <property type="entry name" value="Arylsulfotrans"/>
    <property type="match status" value="1"/>
</dbReference>
<keyword evidence="1" id="KW-1133">Transmembrane helix</keyword>
<dbReference type="RefSeq" id="WP_177214711.1">
    <property type="nucleotide sequence ID" value="NZ_FOYZ01000009.1"/>
</dbReference>
<reference evidence="3 4" key="1">
    <citation type="submission" date="2016-10" db="EMBL/GenBank/DDBJ databases">
        <authorList>
            <person name="de Groot N.N."/>
        </authorList>
    </citation>
    <scope>NUCLEOTIDE SEQUENCE [LARGE SCALE GENOMIC DNA]</scope>
    <source>
        <strain evidence="3 4">743A</strain>
    </source>
</reference>
<evidence type="ECO:0000313" key="3">
    <source>
        <dbReference type="EMBL" id="SFR91514.1"/>
    </source>
</evidence>
<dbReference type="Pfam" id="PF17425">
    <property type="entry name" value="Arylsulfotran_N"/>
    <property type="match status" value="1"/>
</dbReference>
<evidence type="ECO:0000259" key="2">
    <source>
        <dbReference type="Pfam" id="PF17425"/>
    </source>
</evidence>
<evidence type="ECO:0000256" key="1">
    <source>
        <dbReference type="SAM" id="Phobius"/>
    </source>
</evidence>
<organism evidence="3 4">
    <name type="scientific">Anaeromicropila populeti</name>
    <dbReference type="NCBI Taxonomy" id="37658"/>
    <lineage>
        <taxon>Bacteria</taxon>
        <taxon>Bacillati</taxon>
        <taxon>Bacillota</taxon>
        <taxon>Clostridia</taxon>
        <taxon>Lachnospirales</taxon>
        <taxon>Lachnospiraceae</taxon>
        <taxon>Anaeromicropila</taxon>
    </lineage>
</organism>
<feature type="domain" description="Arylsulfotransferase N-terminal" evidence="2">
    <location>
        <begin position="110"/>
        <end position="194"/>
    </location>
</feature>
<dbReference type="GO" id="GO:0004062">
    <property type="term" value="F:aryl sulfotransferase activity"/>
    <property type="evidence" value="ECO:0007669"/>
    <property type="project" value="InterPro"/>
</dbReference>
<protein>
    <submittedName>
        <fullName evidence="3">Arylsulfotransferase (ASST)</fullName>
    </submittedName>
</protein>
<evidence type="ECO:0000313" key="4">
    <source>
        <dbReference type="Proteomes" id="UP000199659"/>
    </source>
</evidence>
<keyword evidence="1" id="KW-0812">Transmembrane</keyword>
<dbReference type="InterPro" id="IPR038477">
    <property type="entry name" value="ASST_N_sf"/>
</dbReference>
<feature type="transmembrane region" description="Helical" evidence="1">
    <location>
        <begin position="7"/>
        <end position="26"/>
    </location>
</feature>
<keyword evidence="3" id="KW-0808">Transferase</keyword>
<sequence length="594" mass="67913">MKKIVTTILITSIIMAGILFGTLTLLTNNKKEDTGKKREELDLLLPEDEKEIINAAAAKPLSMGKKDSDILLLKEKSIKEIYKVETSETVKKRLEQLKKQEEYSAENPLMVWNPFGTNDLSLYLYLKSSELCYLKYTIQVEDAEIPDFNRILLNGEEGNLTRKHEYQLVGFVPGYVNYLTLRMYNANGNLIDKITYSFKVDKLEMNIPVKLAKTNGESEELISNGLFFIMGMDASGDDSPNAIPAYDNSGVLRSVIPLKGYRSDRLEVIDGQLLYSFSKQDFAMVSAIGQVMKVYHMNNYELHHDFIYNGYGQLWMLTSSTSSKAETVEDYVVSLDLDTGKVKKLVDLKKLFPKVKKKANKPKGEDRLDWIHLNSLTQIGSSDIIISSRELSSIIKINNITSIKPTVGYIIADPVLWEDSGYEDLLLKKGSYEGDSWVNLETDSADQETADVFTSQFGQHSVTYQPGYNLEDEQYYLSMFNNNFGRWSTRKSFDWSIMEGIGTDKKEAEHSYYYKYMVDESAGYYGLIKSIEVPYSNIVSNVQDSNKNYVINSGKKLIFGEYDKNGVLISQFMTKGTTYNYRVFKYDMKNIWFY</sequence>